<protein>
    <submittedName>
        <fullName evidence="4">Uncharacterized protein</fullName>
    </submittedName>
</protein>
<keyword evidence="2" id="KW-0812">Transmembrane</keyword>
<dbReference type="AlphaFoldDB" id="A0A915IC11"/>
<evidence type="ECO:0000256" key="2">
    <source>
        <dbReference type="SAM" id="Phobius"/>
    </source>
</evidence>
<name>A0A915IC11_ROMCU</name>
<evidence type="ECO:0000256" key="1">
    <source>
        <dbReference type="SAM" id="MobiDB-lite"/>
    </source>
</evidence>
<evidence type="ECO:0000313" key="4">
    <source>
        <dbReference type="WBParaSite" id="nRc.2.0.1.t11719-RA"/>
    </source>
</evidence>
<dbReference type="Proteomes" id="UP000887565">
    <property type="component" value="Unplaced"/>
</dbReference>
<accession>A0A915IC11</accession>
<feature type="region of interest" description="Disordered" evidence="1">
    <location>
        <begin position="47"/>
        <end position="78"/>
    </location>
</feature>
<sequence>MNDCDIEFSRRCFQIEMDARSLYTSLFFALFLIWSTVAIVVPVHRPIKLPPTKPTSRPSVYSRPGREHGRTTESGWANDADWNAGVRKKKPKSTTKKPYYSCSIRTMVEMNNPHLQIVTTRFV</sequence>
<feature type="transmembrane region" description="Helical" evidence="2">
    <location>
        <begin position="21"/>
        <end position="43"/>
    </location>
</feature>
<proteinExistence type="predicted"/>
<keyword evidence="2" id="KW-0472">Membrane</keyword>
<organism evidence="3 4">
    <name type="scientific">Romanomermis culicivorax</name>
    <name type="common">Nematode worm</name>
    <dbReference type="NCBI Taxonomy" id="13658"/>
    <lineage>
        <taxon>Eukaryota</taxon>
        <taxon>Metazoa</taxon>
        <taxon>Ecdysozoa</taxon>
        <taxon>Nematoda</taxon>
        <taxon>Enoplea</taxon>
        <taxon>Dorylaimia</taxon>
        <taxon>Mermithida</taxon>
        <taxon>Mermithoidea</taxon>
        <taxon>Mermithidae</taxon>
        <taxon>Romanomermis</taxon>
    </lineage>
</organism>
<dbReference type="WBParaSite" id="nRc.2.0.1.t11719-RA">
    <property type="protein sequence ID" value="nRc.2.0.1.t11719-RA"/>
    <property type="gene ID" value="nRc.2.0.1.g11719"/>
</dbReference>
<reference evidence="4" key="1">
    <citation type="submission" date="2022-11" db="UniProtKB">
        <authorList>
            <consortium name="WormBaseParasite"/>
        </authorList>
    </citation>
    <scope>IDENTIFICATION</scope>
</reference>
<keyword evidence="3" id="KW-1185">Reference proteome</keyword>
<keyword evidence="2" id="KW-1133">Transmembrane helix</keyword>
<evidence type="ECO:0000313" key="3">
    <source>
        <dbReference type="Proteomes" id="UP000887565"/>
    </source>
</evidence>